<keyword evidence="1" id="KW-0175">Coiled coil</keyword>
<feature type="transmembrane region" description="Helical" evidence="2">
    <location>
        <begin position="499"/>
        <end position="519"/>
    </location>
</feature>
<keyword evidence="2" id="KW-0472">Membrane</keyword>
<dbReference type="InterPro" id="IPR027417">
    <property type="entry name" value="P-loop_NTPase"/>
</dbReference>
<name>A0A6M0Q373_9BACI</name>
<evidence type="ECO:0000256" key="2">
    <source>
        <dbReference type="SAM" id="Phobius"/>
    </source>
</evidence>
<proteinExistence type="predicted"/>
<evidence type="ECO:0000313" key="5">
    <source>
        <dbReference type="Proteomes" id="UP000481043"/>
    </source>
</evidence>
<gene>
    <name evidence="4" type="ORF">G4D63_03475</name>
</gene>
<reference evidence="4 5" key="1">
    <citation type="submission" date="2020-02" db="EMBL/GenBank/DDBJ databases">
        <title>Bacillus aquiflavi sp. nov., isolated from yellow water of strong flavor Chinese baijiu in Yibin region of China.</title>
        <authorList>
            <person name="Xie J."/>
        </authorList>
    </citation>
    <scope>NUCLEOTIDE SEQUENCE [LARGE SCALE GENOMIC DNA]</scope>
    <source>
        <strain evidence="4 5">SA4</strain>
    </source>
</reference>
<dbReference type="EMBL" id="JAAIWM010000001">
    <property type="protein sequence ID" value="NEY70796.1"/>
    <property type="molecule type" value="Genomic_DNA"/>
</dbReference>
<dbReference type="AlphaFoldDB" id="A0A6M0Q373"/>
<dbReference type="RefSeq" id="WP_163177733.1">
    <property type="nucleotide sequence ID" value="NZ_JAAIWM010000001.1"/>
</dbReference>
<sequence>MIIQKLHIYGYGKMVDQEIQLTDSLHAFYGENEAGKSTIMSFMHSILFGFPLRNQHENRYEPRTGLKYGGKMTIYSAQYGQLTIERLAGKAAGEITVYFEDGTVGGEVELHKLLNGMNRKLFTSIFSFCLQGLQDIQSINGDELSQYLLSTSILGSDQIIELEKKLLKEMEQIFKPSGKKPELNQDLDLTAKLAQQVHSAKSQVLEYQTLLSEEAQLEADYIDIQNELHNLGLLIKKLDIFEQYIPFNNERISISVQREELGLKPVIPVNGITRLENLLQNLLPIEARISGLKVKFEENQKKLKSLSIDEELINRESEVKAIVQKDARVIMKQESLLNIASKIEMLEDQAAKIKKTLGVNLTDLELDEINLSLSVKNDLKELLSKYMALQNKKEILQQQQEQIQENIVTAENGVRHYRVQLLSAEKREELTSVVNMKANEQILKNSLHSSKSRYERVKKQISGQERLIKNANSIKYSFLLPFSIFLIVYGIWQTISEQMVAGILFLLSGMMVWFGGSILSKKLINTESLLLLKEELRELEEELRESGDDDSNSSNWIEAEQLLAKDEQIQLALHKDNLRLQQLEMEYETTIQKFEKWEQSLFIITSQLDQLKTNLKIPEQYSYSMLLEFYDQLERLVSLMEESQKHIDEKSQLENEIFEHKNCFEQLLQGLGRSIAFNTITPQQLIEELEEANRKKRVRDIIEEHQKELVESLRQIENEANYYKCQITILYTSANVDTEEEFREKAILNEKWNELETRMQRINENTMILLQNNEEWLQEFTDQTDLLFEHLEQKETLNAKYEATLQQEKELLSKFASIKLQKKQIEQAGVYSSLLQQLEVKKAQLQDKAKTWAKLAIAKDVLQQTKDYYRVVRLPQVLEKAEQFFQTFTKRGYSRLFLEAETHAIMVERRDGMRFSPNELSQATSEQLYLSMRLALATYYQSLITFPIIIDDSFVNFDQSRYEITMEVLKQLSKERQIIFFTCHQQALEGLNLKPYGLTNLHEQLANKAY</sequence>
<evidence type="ECO:0000256" key="1">
    <source>
        <dbReference type="SAM" id="Coils"/>
    </source>
</evidence>
<keyword evidence="2" id="KW-1133">Transmembrane helix</keyword>
<protein>
    <submittedName>
        <fullName evidence="4">AAA family ATPase</fullName>
    </submittedName>
</protein>
<accession>A0A6M0Q373</accession>
<feature type="domain" description="YhaN AAA" evidence="3">
    <location>
        <begin position="1"/>
        <end position="201"/>
    </location>
</feature>
<dbReference type="PANTHER" id="PTHR41259">
    <property type="entry name" value="DOUBLE-STRAND BREAK REPAIR RAD50 ATPASE, PUTATIVE-RELATED"/>
    <property type="match status" value="1"/>
</dbReference>
<evidence type="ECO:0000259" key="3">
    <source>
        <dbReference type="Pfam" id="PF13514"/>
    </source>
</evidence>
<dbReference type="PANTHER" id="PTHR41259:SF1">
    <property type="entry name" value="DOUBLE-STRAND BREAK REPAIR RAD50 ATPASE, PUTATIVE-RELATED"/>
    <property type="match status" value="1"/>
</dbReference>
<dbReference type="SUPFAM" id="SSF52540">
    <property type="entry name" value="P-loop containing nucleoside triphosphate hydrolases"/>
    <property type="match status" value="2"/>
</dbReference>
<dbReference type="Proteomes" id="UP000481043">
    <property type="component" value="Unassembled WGS sequence"/>
</dbReference>
<keyword evidence="5" id="KW-1185">Reference proteome</keyword>
<dbReference type="Pfam" id="PF13514">
    <property type="entry name" value="AAA_27"/>
    <property type="match status" value="1"/>
</dbReference>
<feature type="transmembrane region" description="Helical" evidence="2">
    <location>
        <begin position="474"/>
        <end position="492"/>
    </location>
</feature>
<keyword evidence="2" id="KW-0812">Transmembrane</keyword>
<dbReference type="InterPro" id="IPR038734">
    <property type="entry name" value="YhaN_AAA"/>
</dbReference>
<feature type="coiled-coil region" evidence="1">
    <location>
        <begin position="336"/>
        <end position="413"/>
    </location>
</feature>
<dbReference type="Gene3D" id="3.40.50.300">
    <property type="entry name" value="P-loop containing nucleotide triphosphate hydrolases"/>
    <property type="match status" value="2"/>
</dbReference>
<evidence type="ECO:0000313" key="4">
    <source>
        <dbReference type="EMBL" id="NEY70796.1"/>
    </source>
</evidence>
<organism evidence="4 5">
    <name type="scientific">Bacillus mesophilus</name>
    <dbReference type="NCBI Taxonomy" id="1808955"/>
    <lineage>
        <taxon>Bacteria</taxon>
        <taxon>Bacillati</taxon>
        <taxon>Bacillota</taxon>
        <taxon>Bacilli</taxon>
        <taxon>Bacillales</taxon>
        <taxon>Bacillaceae</taxon>
        <taxon>Bacillus</taxon>
    </lineage>
</organism>
<comment type="caution">
    <text evidence="4">The sequence shown here is derived from an EMBL/GenBank/DDBJ whole genome shotgun (WGS) entry which is preliminary data.</text>
</comment>